<feature type="binding site" evidence="3">
    <location>
        <position position="187"/>
    </location>
    <ligand>
        <name>ATP</name>
        <dbReference type="ChEBI" id="CHEBI:30616"/>
    </ligand>
</feature>
<dbReference type="HAMAP" id="MF_01539">
    <property type="entry name" value="TmcAL"/>
    <property type="match status" value="1"/>
</dbReference>
<dbReference type="GO" id="GO:0000049">
    <property type="term" value="F:tRNA binding"/>
    <property type="evidence" value="ECO:0007669"/>
    <property type="project" value="UniProtKB-KW"/>
</dbReference>
<dbReference type="SUPFAM" id="SSF52374">
    <property type="entry name" value="Nucleotidylyl transferase"/>
    <property type="match status" value="1"/>
</dbReference>
<keyword evidence="2 3" id="KW-0694">RNA-binding</keyword>
<name>A0A401LDZ6_9FIRM</name>
<keyword evidence="4" id="KW-0175">Coiled coil</keyword>
<dbReference type="EMBL" id="BHVZ01000002">
    <property type="protein sequence ID" value="GCB29797.1"/>
    <property type="molecule type" value="Genomic_DNA"/>
</dbReference>
<proteinExistence type="inferred from homology"/>
<evidence type="ECO:0000256" key="2">
    <source>
        <dbReference type="ARBA" id="ARBA00022884"/>
    </source>
</evidence>
<feature type="binding site" evidence="3">
    <location>
        <begin position="7"/>
        <end position="20"/>
    </location>
    <ligand>
        <name>ATP</name>
        <dbReference type="ChEBI" id="CHEBI:30616"/>
    </ligand>
</feature>
<dbReference type="Proteomes" id="UP000287361">
    <property type="component" value="Unassembled WGS sequence"/>
</dbReference>
<dbReference type="InterPro" id="IPR004821">
    <property type="entry name" value="Cyt_trans-like"/>
</dbReference>
<keyword evidence="3" id="KW-0067">ATP-binding</keyword>
<feature type="binding site" evidence="3">
    <location>
        <position position="162"/>
    </location>
    <ligand>
        <name>ATP</name>
        <dbReference type="ChEBI" id="CHEBI:30616"/>
    </ligand>
</feature>
<dbReference type="InterPro" id="IPR008513">
    <property type="entry name" value="tRNA(Met)_cyd_acetate_ligase"/>
</dbReference>
<comment type="function">
    <text evidence="3">Catalyzes the formation of N(4)-acetylcytidine (ac(4)C) at the wobble position of elongator tRNA(Met), using acetate and ATP as substrates. First activates an acetate ion to form acetyladenylate (Ac-AMP) and then transfers the acetyl group to tRNA to form ac(4)C34.</text>
</comment>
<keyword evidence="3" id="KW-0820">tRNA-binding</keyword>
<dbReference type="AlphaFoldDB" id="A0A401LDZ6"/>
<keyword evidence="1 3" id="KW-0819">tRNA processing</keyword>
<comment type="caution">
    <text evidence="3">Lacks conserved residue(s) required for the propagation of feature annotation.</text>
</comment>
<comment type="similarity">
    <text evidence="3">Belongs to the TmcAL family.</text>
</comment>
<protein>
    <recommendedName>
        <fullName evidence="3">tRNA(Met) cytidine acetate ligase</fullName>
        <ecNumber evidence="3">6.3.4.-</ecNumber>
    </recommendedName>
</protein>
<comment type="caution">
    <text evidence="5">The sequence shown here is derived from an EMBL/GenBank/DDBJ whole genome shotgun (WGS) entry which is preliminary data.</text>
</comment>
<evidence type="ECO:0000256" key="1">
    <source>
        <dbReference type="ARBA" id="ARBA00022694"/>
    </source>
</evidence>
<dbReference type="GO" id="GO:0005737">
    <property type="term" value="C:cytoplasm"/>
    <property type="evidence" value="ECO:0007669"/>
    <property type="project" value="UniProtKB-SubCell"/>
</dbReference>
<accession>A0A401LDZ6</accession>
<evidence type="ECO:0000256" key="3">
    <source>
        <dbReference type="HAMAP-Rule" id="MF_01539"/>
    </source>
</evidence>
<evidence type="ECO:0000256" key="4">
    <source>
        <dbReference type="SAM" id="Coils"/>
    </source>
</evidence>
<feature type="binding site" evidence="3">
    <location>
        <position position="102"/>
    </location>
    <ligand>
        <name>ATP</name>
        <dbReference type="ChEBI" id="CHEBI:30616"/>
    </ligand>
</feature>
<keyword evidence="6" id="KW-1185">Reference proteome</keyword>
<comment type="catalytic activity">
    <reaction evidence="3">
        <text>cytidine(34) in elongator tRNA(Met) + acetate + ATP = N(4)-acetylcytidine(34) in elongator tRNA(Met) + AMP + diphosphate</text>
        <dbReference type="Rhea" id="RHEA:58144"/>
        <dbReference type="Rhea" id="RHEA-COMP:10693"/>
        <dbReference type="Rhea" id="RHEA-COMP:10694"/>
        <dbReference type="ChEBI" id="CHEBI:30089"/>
        <dbReference type="ChEBI" id="CHEBI:30616"/>
        <dbReference type="ChEBI" id="CHEBI:33019"/>
        <dbReference type="ChEBI" id="CHEBI:74900"/>
        <dbReference type="ChEBI" id="CHEBI:82748"/>
        <dbReference type="ChEBI" id="CHEBI:456215"/>
    </reaction>
</comment>
<dbReference type="Gene3D" id="3.40.50.620">
    <property type="entry name" value="HUPs"/>
    <property type="match status" value="1"/>
</dbReference>
<keyword evidence="3" id="KW-0436">Ligase</keyword>
<comment type="subcellular location">
    <subcellularLocation>
        <location evidence="3">Cytoplasm</location>
    </subcellularLocation>
</comment>
<dbReference type="GO" id="GO:0005524">
    <property type="term" value="F:ATP binding"/>
    <property type="evidence" value="ECO:0007669"/>
    <property type="project" value="UniProtKB-KW"/>
</dbReference>
<dbReference type="InterPro" id="IPR014729">
    <property type="entry name" value="Rossmann-like_a/b/a_fold"/>
</dbReference>
<keyword evidence="3" id="KW-0547">Nucleotide-binding</keyword>
<dbReference type="NCBIfam" id="NF010191">
    <property type="entry name" value="PRK13670.1"/>
    <property type="match status" value="1"/>
</dbReference>
<dbReference type="NCBIfam" id="TIGR00125">
    <property type="entry name" value="cyt_tran_rel"/>
    <property type="match status" value="1"/>
</dbReference>
<sequence length="407" mass="45434">MKTLGIITEYNPFHQGHAYMLERAKRKADADRVVVIMSGSFVQRGEPAIFDKWTRTAAALKNGADLVLELPVLFAAANAETFARGAVRLLTESGIVDTLAFGSENGNLQELQEAAKILANETEEFQRLLKELLSEGLSYPAARAKVLETLSQINSAILSKPNDILGLEYLKALDYYSSPIAPLTIRRKGDYNSLSLSSGYASASAVRKALTEENSTEAMLHLPENTHDLYNKALSIGTAPVFWDTLMPALHYKLRTTSIEELKEIAEVTEGLENRILHSIDSCYSFEEMMDFIKTKRYTRTKIQRILLHILLDIKESEVSYFLNLPKMPYVRVLGFQKDHSDILADLTEQAKCPVLTNLKKAPALLNEDGLAMLALEKTATDLHALAYPNPIYRAPNQDFTKPLVIL</sequence>
<evidence type="ECO:0000313" key="6">
    <source>
        <dbReference type="Proteomes" id="UP000287361"/>
    </source>
</evidence>
<dbReference type="EC" id="6.3.4.-" evidence="3"/>
<gene>
    <name evidence="3" type="primary">tmcAL</name>
    <name evidence="5" type="ORF">KGMB03357_14580</name>
</gene>
<evidence type="ECO:0000313" key="5">
    <source>
        <dbReference type="EMBL" id="GCB29797.1"/>
    </source>
</evidence>
<dbReference type="Pfam" id="PF05636">
    <property type="entry name" value="HIGH_NTase1"/>
    <property type="match status" value="1"/>
</dbReference>
<dbReference type="PANTHER" id="PTHR37825">
    <property type="entry name" value="TRNA(MET) CYTIDINE ACETATE LIGASE"/>
    <property type="match status" value="1"/>
</dbReference>
<keyword evidence="3" id="KW-0963">Cytoplasm</keyword>
<dbReference type="OrthoDB" id="9769796at2"/>
<organism evidence="5 6">
    <name type="scientific">Anaerotignum faecicola</name>
    <dbReference type="NCBI Taxonomy" id="2358141"/>
    <lineage>
        <taxon>Bacteria</taxon>
        <taxon>Bacillati</taxon>
        <taxon>Bacillota</taxon>
        <taxon>Clostridia</taxon>
        <taxon>Lachnospirales</taxon>
        <taxon>Anaerotignaceae</taxon>
        <taxon>Anaerotignum</taxon>
    </lineage>
</organism>
<reference evidence="5 6" key="1">
    <citation type="submission" date="2018-10" db="EMBL/GenBank/DDBJ databases">
        <title>Draft Genome Sequence of Anaerotignum sp. KCTC 15736.</title>
        <authorList>
            <person name="Choi S.H."/>
            <person name="Kim J.S."/>
            <person name="Kang S.W."/>
            <person name="Lee J.S."/>
            <person name="Park S.H."/>
        </authorList>
    </citation>
    <scope>NUCLEOTIDE SEQUENCE [LARGE SCALE GENOMIC DNA]</scope>
    <source>
        <strain evidence="5 6">KCTC 15736</strain>
    </source>
</reference>
<dbReference type="GO" id="GO:0016879">
    <property type="term" value="F:ligase activity, forming carbon-nitrogen bonds"/>
    <property type="evidence" value="ECO:0007669"/>
    <property type="project" value="UniProtKB-UniRule"/>
</dbReference>
<dbReference type="GO" id="GO:0006400">
    <property type="term" value="P:tRNA modification"/>
    <property type="evidence" value="ECO:0007669"/>
    <property type="project" value="UniProtKB-UniRule"/>
</dbReference>
<dbReference type="PANTHER" id="PTHR37825:SF1">
    <property type="entry name" value="TRNA(MET) CYTIDINE ACETATE LIGASE"/>
    <property type="match status" value="1"/>
</dbReference>
<feature type="coiled-coil region" evidence="4">
    <location>
        <begin position="108"/>
        <end position="135"/>
    </location>
</feature>